<reference evidence="2 3" key="1">
    <citation type="submission" date="2017-02" db="EMBL/GenBank/DDBJ databases">
        <title>The new phylogeny of genus Mycobacterium.</title>
        <authorList>
            <person name="Tortoli E."/>
            <person name="Trovato A."/>
            <person name="Cirillo D.M."/>
        </authorList>
    </citation>
    <scope>NUCLEOTIDE SEQUENCE [LARGE SCALE GENOMIC DNA]</scope>
    <source>
        <strain evidence="2 3">DSM 44049</strain>
    </source>
</reference>
<dbReference type="SUPFAM" id="SSF56801">
    <property type="entry name" value="Acetyl-CoA synthetase-like"/>
    <property type="match status" value="1"/>
</dbReference>
<organism evidence="2 3">
    <name type="scientific">Mycobacterium intermedium</name>
    <dbReference type="NCBI Taxonomy" id="28445"/>
    <lineage>
        <taxon>Bacteria</taxon>
        <taxon>Bacillati</taxon>
        <taxon>Actinomycetota</taxon>
        <taxon>Actinomycetes</taxon>
        <taxon>Mycobacteriales</taxon>
        <taxon>Mycobacteriaceae</taxon>
        <taxon>Mycobacterium</taxon>
        <taxon>Mycobacterium simiae complex</taxon>
    </lineage>
</organism>
<evidence type="ECO:0000313" key="2">
    <source>
        <dbReference type="EMBL" id="ORA79230.1"/>
    </source>
</evidence>
<proteinExistence type="predicted"/>
<dbReference type="Gene3D" id="3.40.50.980">
    <property type="match status" value="2"/>
</dbReference>
<evidence type="ECO:0000313" key="3">
    <source>
        <dbReference type="Proteomes" id="UP000192739"/>
    </source>
</evidence>
<feature type="domain" description="AMP-dependent synthetase/ligase" evidence="1">
    <location>
        <begin position="2"/>
        <end position="105"/>
    </location>
</feature>
<dbReference type="GO" id="GO:0043041">
    <property type="term" value="P:amino acid activation for nonribosomal peptide biosynthetic process"/>
    <property type="evidence" value="ECO:0007669"/>
    <property type="project" value="TreeGrafter"/>
</dbReference>
<dbReference type="EMBL" id="MVHT01000340">
    <property type="protein sequence ID" value="ORA79230.1"/>
    <property type="molecule type" value="Genomic_DNA"/>
</dbReference>
<dbReference type="GO" id="GO:0031177">
    <property type="term" value="F:phosphopantetheine binding"/>
    <property type="evidence" value="ECO:0007669"/>
    <property type="project" value="TreeGrafter"/>
</dbReference>
<keyword evidence="3" id="KW-1185">Reference proteome</keyword>
<dbReference type="Proteomes" id="UP000192739">
    <property type="component" value="Unassembled WGS sequence"/>
</dbReference>
<gene>
    <name evidence="2" type="ORF">BST27_31045</name>
</gene>
<accession>A0A1X0E5F9</accession>
<dbReference type="PROSITE" id="PS00455">
    <property type="entry name" value="AMP_BINDING"/>
    <property type="match status" value="1"/>
</dbReference>
<dbReference type="GO" id="GO:0005829">
    <property type="term" value="C:cytosol"/>
    <property type="evidence" value="ECO:0007669"/>
    <property type="project" value="TreeGrafter"/>
</dbReference>
<dbReference type="InterPro" id="IPR020845">
    <property type="entry name" value="AMP-binding_CS"/>
</dbReference>
<comment type="caution">
    <text evidence="2">The sequence shown here is derived from an EMBL/GenBank/DDBJ whole genome shotgun (WGS) entry which is preliminary data.</text>
</comment>
<dbReference type="AlphaFoldDB" id="A0A1X0E5F9"/>
<dbReference type="Pfam" id="PF00501">
    <property type="entry name" value="AMP-binding"/>
    <property type="match status" value="1"/>
</dbReference>
<sequence>MPGPNDVAYLIYTSGTTGTPKGVAITHHNVTQLMGSLPDELAATGVWSQWHSLAFDVSAWEIWGALLHGGRLVVVPESASASPEDLHALLVAEQVSVLSQTPSAVA</sequence>
<dbReference type="InterPro" id="IPR000873">
    <property type="entry name" value="AMP-dep_synth/lig_dom"/>
</dbReference>
<feature type="non-terminal residue" evidence="2">
    <location>
        <position position="106"/>
    </location>
</feature>
<dbReference type="PANTHER" id="PTHR45527:SF14">
    <property type="entry name" value="PLIPASTATIN SYNTHASE SUBUNIT B"/>
    <property type="match status" value="1"/>
</dbReference>
<dbReference type="PANTHER" id="PTHR45527">
    <property type="entry name" value="NONRIBOSOMAL PEPTIDE SYNTHETASE"/>
    <property type="match status" value="1"/>
</dbReference>
<name>A0A1X0E5F9_MYCIE</name>
<dbReference type="InterPro" id="IPR020459">
    <property type="entry name" value="AMP-binding"/>
</dbReference>
<dbReference type="GO" id="GO:0044550">
    <property type="term" value="P:secondary metabolite biosynthetic process"/>
    <property type="evidence" value="ECO:0007669"/>
    <property type="project" value="TreeGrafter"/>
</dbReference>
<evidence type="ECO:0000259" key="1">
    <source>
        <dbReference type="Pfam" id="PF00501"/>
    </source>
</evidence>
<protein>
    <recommendedName>
        <fullName evidence="1">AMP-dependent synthetase/ligase domain-containing protein</fullName>
    </recommendedName>
</protein>
<dbReference type="PRINTS" id="PR00154">
    <property type="entry name" value="AMPBINDING"/>
</dbReference>